<reference evidence="3" key="1">
    <citation type="submission" date="2016-11" db="UniProtKB">
        <authorList>
            <consortium name="WormBaseParasite"/>
        </authorList>
    </citation>
    <scope>IDENTIFICATION</scope>
</reference>
<evidence type="ECO:0000313" key="3">
    <source>
        <dbReference type="WBParaSite" id="L893_g2836.t1"/>
    </source>
</evidence>
<sequence length="121" mass="13266">MKRFALLSIVFFVSNVIFPSSAIGGLAELKAITGDMPYMGVGNHETAGEVYMSRSSGGFIPYSNYLYNQPYYQQFDRYQQLNSPYGITGGTQLNSPPMGVPGPGTGRFYQGIGNAFVNRQK</sequence>
<feature type="signal peptide" evidence="1">
    <location>
        <begin position="1"/>
        <end position="22"/>
    </location>
</feature>
<proteinExistence type="predicted"/>
<accession>A0A1I7ZNW9</accession>
<name>A0A1I7ZNW9_9BILA</name>
<dbReference type="AlphaFoldDB" id="A0A1I7ZNW9"/>
<keyword evidence="2" id="KW-1185">Reference proteome</keyword>
<evidence type="ECO:0000313" key="2">
    <source>
        <dbReference type="Proteomes" id="UP000095287"/>
    </source>
</evidence>
<dbReference type="WBParaSite" id="L893_g2836.t1">
    <property type="protein sequence ID" value="L893_g2836.t1"/>
    <property type="gene ID" value="L893_g2836"/>
</dbReference>
<feature type="chain" id="PRO_5009313731" evidence="1">
    <location>
        <begin position="23"/>
        <end position="121"/>
    </location>
</feature>
<organism evidence="2 3">
    <name type="scientific">Steinernema glaseri</name>
    <dbReference type="NCBI Taxonomy" id="37863"/>
    <lineage>
        <taxon>Eukaryota</taxon>
        <taxon>Metazoa</taxon>
        <taxon>Ecdysozoa</taxon>
        <taxon>Nematoda</taxon>
        <taxon>Chromadorea</taxon>
        <taxon>Rhabditida</taxon>
        <taxon>Tylenchina</taxon>
        <taxon>Panagrolaimomorpha</taxon>
        <taxon>Strongyloidoidea</taxon>
        <taxon>Steinernematidae</taxon>
        <taxon>Steinernema</taxon>
    </lineage>
</organism>
<protein>
    <submittedName>
        <fullName evidence="3">Secreted protein</fullName>
    </submittedName>
</protein>
<keyword evidence="1" id="KW-0732">Signal</keyword>
<dbReference type="Proteomes" id="UP000095287">
    <property type="component" value="Unplaced"/>
</dbReference>
<evidence type="ECO:0000256" key="1">
    <source>
        <dbReference type="SAM" id="SignalP"/>
    </source>
</evidence>